<evidence type="ECO:0000313" key="2">
    <source>
        <dbReference type="EMBL" id="OJJ45148.1"/>
    </source>
</evidence>
<keyword evidence="3" id="KW-1185">Reference proteome</keyword>
<evidence type="ECO:0008006" key="4">
    <source>
        <dbReference type="Google" id="ProtNLM"/>
    </source>
</evidence>
<dbReference type="Gene3D" id="3.90.550.20">
    <property type="match status" value="1"/>
</dbReference>
<dbReference type="VEuPathDB" id="FungiDB:ASPZODRAFT_100364"/>
<name>A0A1L9SDD2_9EURO</name>
<dbReference type="InterPro" id="IPR029044">
    <property type="entry name" value="Nucleotide-diphossugar_trans"/>
</dbReference>
<dbReference type="SUPFAM" id="SSF53448">
    <property type="entry name" value="Nucleotide-diphospho-sugar transferases"/>
    <property type="match status" value="1"/>
</dbReference>
<dbReference type="GeneID" id="34607227"/>
<dbReference type="GO" id="GO:0000009">
    <property type="term" value="F:alpha-1,6-mannosyltransferase activity"/>
    <property type="evidence" value="ECO:0007669"/>
    <property type="project" value="InterPro"/>
</dbReference>
<dbReference type="OrthoDB" id="409543at2759"/>
<dbReference type="PANTHER" id="PTHR31834:SF8">
    <property type="entry name" value="TRANSFERASE, PUTATIVE (AFU_ORTHOLOGUE AFUA_6G14040)-RELATED"/>
    <property type="match status" value="1"/>
</dbReference>
<comment type="similarity">
    <text evidence="1">Belongs to the glycosyltransferase 32 family.</text>
</comment>
<dbReference type="EMBL" id="KV878346">
    <property type="protein sequence ID" value="OJJ45148.1"/>
    <property type="molecule type" value="Genomic_DNA"/>
</dbReference>
<dbReference type="InterPro" id="IPR039367">
    <property type="entry name" value="Och1-like"/>
</dbReference>
<evidence type="ECO:0000313" key="3">
    <source>
        <dbReference type="Proteomes" id="UP000184188"/>
    </source>
</evidence>
<sequence>MAPLTRTLLICITVVLLYKVLIRYPIYTADSPIESTIPPVNVFPLPPSEAWETLRGQRFPAKLWQKSSSEISERNQERIRSWRLHTPYLRHELLTDASADEYVRERYGAYPELVEIYLSLQVPILKADVLRQLILYADGGIWSDLDVTCHAAIERWIPEPYRNATNVLVGIEFDGEQFASWTVMAKPRSSHFAAVIRYIVAGLQESAAQYQTSISGLTMQTISDVVNVTGPQAMTVAILENLRLEMGEPVGFADLVNVTRPMLLQDVLVLPDAAFAASQAEWPKDRGEYLVEHHYEGSWKNEGGGYL</sequence>
<dbReference type="Proteomes" id="UP000184188">
    <property type="component" value="Unassembled WGS sequence"/>
</dbReference>
<dbReference type="Pfam" id="PF04488">
    <property type="entry name" value="Gly_transf_sug"/>
    <property type="match status" value="1"/>
</dbReference>
<protein>
    <recommendedName>
        <fullName evidence="4">Initiation-specific alpha-1,6-mannosyltransferase</fullName>
    </recommendedName>
</protein>
<dbReference type="PANTHER" id="PTHR31834">
    <property type="entry name" value="INITIATION-SPECIFIC ALPHA-1,6-MANNOSYLTRANSFERASE"/>
    <property type="match status" value="1"/>
</dbReference>
<dbReference type="AlphaFoldDB" id="A0A1L9SDD2"/>
<dbReference type="GO" id="GO:0000136">
    <property type="term" value="C:mannan polymerase complex"/>
    <property type="evidence" value="ECO:0007669"/>
    <property type="project" value="TreeGrafter"/>
</dbReference>
<proteinExistence type="inferred from homology"/>
<dbReference type="GO" id="GO:0006487">
    <property type="term" value="P:protein N-linked glycosylation"/>
    <property type="evidence" value="ECO:0007669"/>
    <property type="project" value="TreeGrafter"/>
</dbReference>
<organism evidence="2 3">
    <name type="scientific">Penicilliopsis zonata CBS 506.65</name>
    <dbReference type="NCBI Taxonomy" id="1073090"/>
    <lineage>
        <taxon>Eukaryota</taxon>
        <taxon>Fungi</taxon>
        <taxon>Dikarya</taxon>
        <taxon>Ascomycota</taxon>
        <taxon>Pezizomycotina</taxon>
        <taxon>Eurotiomycetes</taxon>
        <taxon>Eurotiomycetidae</taxon>
        <taxon>Eurotiales</taxon>
        <taxon>Aspergillaceae</taxon>
        <taxon>Penicilliopsis</taxon>
    </lineage>
</organism>
<accession>A0A1L9SDD2</accession>
<dbReference type="InterPro" id="IPR007577">
    <property type="entry name" value="GlycoTrfase_DXD_sugar-bd_CS"/>
</dbReference>
<evidence type="ECO:0000256" key="1">
    <source>
        <dbReference type="ARBA" id="ARBA00009003"/>
    </source>
</evidence>
<gene>
    <name evidence="2" type="ORF">ASPZODRAFT_100364</name>
</gene>
<dbReference type="STRING" id="1073090.A0A1L9SDD2"/>
<reference evidence="3" key="1">
    <citation type="journal article" date="2017" name="Genome Biol.">
        <title>Comparative genomics reveals high biological diversity and specific adaptations in the industrially and medically important fungal genus Aspergillus.</title>
        <authorList>
            <person name="de Vries R.P."/>
            <person name="Riley R."/>
            <person name="Wiebenga A."/>
            <person name="Aguilar-Osorio G."/>
            <person name="Amillis S."/>
            <person name="Uchima C.A."/>
            <person name="Anderluh G."/>
            <person name="Asadollahi M."/>
            <person name="Askin M."/>
            <person name="Barry K."/>
            <person name="Battaglia E."/>
            <person name="Bayram O."/>
            <person name="Benocci T."/>
            <person name="Braus-Stromeyer S.A."/>
            <person name="Caldana C."/>
            <person name="Canovas D."/>
            <person name="Cerqueira G.C."/>
            <person name="Chen F."/>
            <person name="Chen W."/>
            <person name="Choi C."/>
            <person name="Clum A."/>
            <person name="Dos Santos R.A."/>
            <person name="Damasio A.R."/>
            <person name="Diallinas G."/>
            <person name="Emri T."/>
            <person name="Fekete E."/>
            <person name="Flipphi M."/>
            <person name="Freyberg S."/>
            <person name="Gallo A."/>
            <person name="Gournas C."/>
            <person name="Habgood R."/>
            <person name="Hainaut M."/>
            <person name="Harispe M.L."/>
            <person name="Henrissat B."/>
            <person name="Hilden K.S."/>
            <person name="Hope R."/>
            <person name="Hossain A."/>
            <person name="Karabika E."/>
            <person name="Karaffa L."/>
            <person name="Karanyi Z."/>
            <person name="Krasevec N."/>
            <person name="Kuo A."/>
            <person name="Kusch H."/>
            <person name="LaButti K."/>
            <person name="Lagendijk E.L."/>
            <person name="Lapidus A."/>
            <person name="Levasseur A."/>
            <person name="Lindquist E."/>
            <person name="Lipzen A."/>
            <person name="Logrieco A.F."/>
            <person name="MacCabe A."/>
            <person name="Maekelae M.R."/>
            <person name="Malavazi I."/>
            <person name="Melin P."/>
            <person name="Meyer V."/>
            <person name="Mielnichuk N."/>
            <person name="Miskei M."/>
            <person name="Molnar A.P."/>
            <person name="Mule G."/>
            <person name="Ngan C.Y."/>
            <person name="Orejas M."/>
            <person name="Orosz E."/>
            <person name="Ouedraogo J.P."/>
            <person name="Overkamp K.M."/>
            <person name="Park H.-S."/>
            <person name="Perrone G."/>
            <person name="Piumi F."/>
            <person name="Punt P.J."/>
            <person name="Ram A.F."/>
            <person name="Ramon A."/>
            <person name="Rauscher S."/>
            <person name="Record E."/>
            <person name="Riano-Pachon D.M."/>
            <person name="Robert V."/>
            <person name="Roehrig J."/>
            <person name="Ruller R."/>
            <person name="Salamov A."/>
            <person name="Salih N.S."/>
            <person name="Samson R.A."/>
            <person name="Sandor E."/>
            <person name="Sanguinetti M."/>
            <person name="Schuetze T."/>
            <person name="Sepcic K."/>
            <person name="Shelest E."/>
            <person name="Sherlock G."/>
            <person name="Sophianopoulou V."/>
            <person name="Squina F.M."/>
            <person name="Sun H."/>
            <person name="Susca A."/>
            <person name="Todd R.B."/>
            <person name="Tsang A."/>
            <person name="Unkles S.E."/>
            <person name="van de Wiele N."/>
            <person name="van Rossen-Uffink D."/>
            <person name="Oliveira J.V."/>
            <person name="Vesth T.C."/>
            <person name="Visser J."/>
            <person name="Yu J.-H."/>
            <person name="Zhou M."/>
            <person name="Andersen M.R."/>
            <person name="Archer D.B."/>
            <person name="Baker S.E."/>
            <person name="Benoit I."/>
            <person name="Brakhage A.A."/>
            <person name="Braus G.H."/>
            <person name="Fischer R."/>
            <person name="Frisvad J.C."/>
            <person name="Goldman G.H."/>
            <person name="Houbraken J."/>
            <person name="Oakley B."/>
            <person name="Pocsi I."/>
            <person name="Scazzocchio C."/>
            <person name="Seiboth B."/>
            <person name="vanKuyk P.A."/>
            <person name="Wortman J."/>
            <person name="Dyer P.S."/>
            <person name="Grigoriev I.V."/>
        </authorList>
    </citation>
    <scope>NUCLEOTIDE SEQUENCE [LARGE SCALE GENOMIC DNA]</scope>
    <source>
        <strain evidence="3">CBS 506.65</strain>
    </source>
</reference>
<dbReference type="RefSeq" id="XP_022579658.1">
    <property type="nucleotide sequence ID" value="XM_022720762.1"/>
</dbReference>